<evidence type="ECO:0000313" key="2">
    <source>
        <dbReference type="EMBL" id="KFD68185.1"/>
    </source>
</evidence>
<dbReference type="Proteomes" id="UP000030758">
    <property type="component" value="Unassembled WGS sequence"/>
</dbReference>
<sequence>MAPWSLPTDVWEPLAQNVVFLGKVGTSSCALQSVCRYLATRHTIWPILSYGLCLDVPGAVRPKQLFYPLQERPHGFPRESSYCLLTNGRKRSSTELEGQPFQTQLSTREMIGSRADMDAISDARSGGLGNSSRKLTSSNGGIAMLVESSGSLLRPSAWLIALPGR</sequence>
<dbReference type="AlphaFoldDB" id="A0A085NFD9"/>
<reference evidence="2" key="1">
    <citation type="journal article" date="2014" name="Nat. Genet.">
        <title>Genome and transcriptome of the porcine whipworm Trichuris suis.</title>
        <authorList>
            <person name="Jex A.R."/>
            <person name="Nejsum P."/>
            <person name="Schwarz E.M."/>
            <person name="Hu L."/>
            <person name="Young N.D."/>
            <person name="Hall R.S."/>
            <person name="Korhonen P.K."/>
            <person name="Liao S."/>
            <person name="Thamsborg S."/>
            <person name="Xia J."/>
            <person name="Xu P."/>
            <person name="Wang S."/>
            <person name="Scheerlinck J.P."/>
            <person name="Hofmann A."/>
            <person name="Sternberg P.W."/>
            <person name="Wang J."/>
            <person name="Gasser R.B."/>
        </authorList>
    </citation>
    <scope>NUCLEOTIDE SEQUENCE [LARGE SCALE GENOMIC DNA]</scope>
    <source>
        <strain evidence="2">DCEP-RM93F</strain>
    </source>
</reference>
<accession>A0A085NFD9</accession>
<dbReference type="EMBL" id="KL367507">
    <property type="protein sequence ID" value="KFD68185.1"/>
    <property type="molecule type" value="Genomic_DNA"/>
</dbReference>
<gene>
    <name evidence="1" type="ORF">M514_19661</name>
    <name evidence="2" type="ORF">M514_19667</name>
</gene>
<dbReference type="EMBL" id="KL367507">
    <property type="protein sequence ID" value="KFD68179.1"/>
    <property type="molecule type" value="Genomic_DNA"/>
</dbReference>
<proteinExistence type="predicted"/>
<name>A0A085NFD9_9BILA</name>
<evidence type="ECO:0000313" key="1">
    <source>
        <dbReference type="EMBL" id="KFD68179.1"/>
    </source>
</evidence>
<protein>
    <submittedName>
        <fullName evidence="2">Uncharacterized protein</fullName>
    </submittedName>
</protein>
<organism evidence="2">
    <name type="scientific">Trichuris suis</name>
    <name type="common">pig whipworm</name>
    <dbReference type="NCBI Taxonomy" id="68888"/>
    <lineage>
        <taxon>Eukaryota</taxon>
        <taxon>Metazoa</taxon>
        <taxon>Ecdysozoa</taxon>
        <taxon>Nematoda</taxon>
        <taxon>Enoplea</taxon>
        <taxon>Dorylaimia</taxon>
        <taxon>Trichinellida</taxon>
        <taxon>Trichuridae</taxon>
        <taxon>Trichuris</taxon>
    </lineage>
</organism>